<gene>
    <name evidence="3" type="ORF">Ahy_A04g019903</name>
</gene>
<feature type="compositionally biased region" description="Pro residues" evidence="1">
    <location>
        <begin position="94"/>
        <end position="105"/>
    </location>
</feature>
<evidence type="ECO:0000256" key="2">
    <source>
        <dbReference type="SAM" id="Phobius"/>
    </source>
</evidence>
<protein>
    <submittedName>
        <fullName evidence="3">Uncharacterized protein</fullName>
    </submittedName>
</protein>
<accession>A0A445DGS1</accession>
<comment type="caution">
    <text evidence="3">The sequence shown here is derived from an EMBL/GenBank/DDBJ whole genome shotgun (WGS) entry which is preliminary data.</text>
</comment>
<keyword evidence="2" id="KW-1133">Transmembrane helix</keyword>
<feature type="region of interest" description="Disordered" evidence="1">
    <location>
        <begin position="91"/>
        <end position="141"/>
    </location>
</feature>
<dbReference type="AlphaFoldDB" id="A0A445DGS1"/>
<feature type="transmembrane region" description="Helical" evidence="2">
    <location>
        <begin position="61"/>
        <end position="83"/>
    </location>
</feature>
<evidence type="ECO:0000313" key="4">
    <source>
        <dbReference type="Proteomes" id="UP000289738"/>
    </source>
</evidence>
<reference evidence="3 4" key="1">
    <citation type="submission" date="2019-01" db="EMBL/GenBank/DDBJ databases">
        <title>Sequencing of cultivated peanut Arachis hypogaea provides insights into genome evolution and oil improvement.</title>
        <authorList>
            <person name="Chen X."/>
        </authorList>
    </citation>
    <scope>NUCLEOTIDE SEQUENCE [LARGE SCALE GENOMIC DNA]</scope>
    <source>
        <strain evidence="4">cv. Fuhuasheng</strain>
        <tissue evidence="3">Leaves</tissue>
    </source>
</reference>
<dbReference type="EMBL" id="SDMP01000004">
    <property type="protein sequence ID" value="RYR62378.1"/>
    <property type="molecule type" value="Genomic_DNA"/>
</dbReference>
<feature type="transmembrane region" description="Helical" evidence="2">
    <location>
        <begin position="145"/>
        <end position="166"/>
    </location>
</feature>
<keyword evidence="2" id="KW-0472">Membrane</keyword>
<name>A0A445DGS1_ARAHY</name>
<keyword evidence="2" id="KW-0812">Transmembrane</keyword>
<dbReference type="Proteomes" id="UP000289738">
    <property type="component" value="Chromosome A04"/>
</dbReference>
<keyword evidence="4" id="KW-1185">Reference proteome</keyword>
<evidence type="ECO:0000313" key="3">
    <source>
        <dbReference type="EMBL" id="RYR62378.1"/>
    </source>
</evidence>
<organism evidence="3 4">
    <name type="scientific">Arachis hypogaea</name>
    <name type="common">Peanut</name>
    <dbReference type="NCBI Taxonomy" id="3818"/>
    <lineage>
        <taxon>Eukaryota</taxon>
        <taxon>Viridiplantae</taxon>
        <taxon>Streptophyta</taxon>
        <taxon>Embryophyta</taxon>
        <taxon>Tracheophyta</taxon>
        <taxon>Spermatophyta</taxon>
        <taxon>Magnoliopsida</taxon>
        <taxon>eudicotyledons</taxon>
        <taxon>Gunneridae</taxon>
        <taxon>Pentapetalae</taxon>
        <taxon>rosids</taxon>
        <taxon>fabids</taxon>
        <taxon>Fabales</taxon>
        <taxon>Fabaceae</taxon>
        <taxon>Papilionoideae</taxon>
        <taxon>50 kb inversion clade</taxon>
        <taxon>dalbergioids sensu lato</taxon>
        <taxon>Dalbergieae</taxon>
        <taxon>Pterocarpus clade</taxon>
        <taxon>Arachis</taxon>
    </lineage>
</organism>
<evidence type="ECO:0000256" key="1">
    <source>
        <dbReference type="SAM" id="MobiDB-lite"/>
    </source>
</evidence>
<sequence length="274" mass="30530">MNPVVLLLLEMPKPLPLSIAAGIAKNPYCLGCQCCSILPSPATNHYRIYSVSPSLPGTTNAAIIFVNTATIPVTLKLSLLLLIQNKRAYRARRPQPPQSLPPLQPRSPRISPRSSPQPPQPRSPTAAQPPQPLHRQSLHRHRRRSVAVIGSCVAMIGSSLAVVSALNEARPGSVKSVFKAWEERLNSSGRHPHHSSTASLATILSILTLKNDFKQLEGIRQYQRTYVRYEFECLPGYMKGLATWERLRAIYELRWEIEPLDLSFVSGIFSFSRL</sequence>
<proteinExistence type="predicted"/>
<feature type="compositionally biased region" description="Pro residues" evidence="1">
    <location>
        <begin position="115"/>
        <end position="132"/>
    </location>
</feature>